<evidence type="ECO:0000313" key="1">
    <source>
        <dbReference type="EMBL" id="MBD1431043.1"/>
    </source>
</evidence>
<evidence type="ECO:0000313" key="2">
    <source>
        <dbReference type="Proteomes" id="UP000651271"/>
    </source>
</evidence>
<sequence length="591" mass="67366">MTHKFHIPVLGLAFSIDSPIKVAQFGISSVISIVDDELIERMRKYYCHLTGKSYEPINLHQDDARAKRITAYLDLVYDIVQDQVKELKSQSDIISSKLQKYIDLQPSNSPIANLYSKYLEEDSKEIRNFILGEIRNKIEVGDINVNIMSKVDKINRDRKGNELDAYYSDANAALRGFAKSKLTSAVVLSAGMNPRLYRYLAELPQFLPIKNSNFNKKIILKVSDFRSALIQAKFLAKKGIWISEYRIESGLNCGGHAFATDGYLLGPILQEFKEKRHLLQEELFLTYKDAIEKKGFSISQIPAIKITAQGGIGTPAEQDFLINYYNLDANGWGSPFLLVPEATTVDEKTLKSLVEASEDDFYLSGASPLGVPFNNFRKSSAETFRESRIQKGRPGAPCTKKYLVTPSVYEEEPMCSASRVFQHLKIIELDVLGLDDSTYAQKLSEITEKTCLCEGLANAAYVKYDILERKDTDTVAICPGPNTAYFNKIYTLQEMVDHIYGRHDLLRNVERPSMFINELRLYISFLEKYISTNQNTMDATKEKYIHKFKNEMLSGISYYRELSGKLFEVETEKYMEFHNQLNQAENQINTI</sequence>
<organism evidence="1 2">
    <name type="scientific">Sphingobacterium litopenaei</name>
    <dbReference type="NCBI Taxonomy" id="2763500"/>
    <lineage>
        <taxon>Bacteria</taxon>
        <taxon>Pseudomonadati</taxon>
        <taxon>Bacteroidota</taxon>
        <taxon>Sphingobacteriia</taxon>
        <taxon>Sphingobacteriales</taxon>
        <taxon>Sphingobacteriaceae</taxon>
        <taxon>Sphingobacterium</taxon>
    </lineage>
</organism>
<comment type="caution">
    <text evidence="1">The sequence shown here is derived from an EMBL/GenBank/DDBJ whole genome shotgun (WGS) entry which is preliminary data.</text>
</comment>
<keyword evidence="2" id="KW-1185">Reference proteome</keyword>
<protein>
    <submittedName>
        <fullName evidence="1">Uncharacterized protein</fullName>
    </submittedName>
</protein>
<gene>
    <name evidence="1" type="ORF">H8B04_16045</name>
</gene>
<name>A0ABR7YIA0_9SPHI</name>
<proteinExistence type="predicted"/>
<dbReference type="Proteomes" id="UP000651271">
    <property type="component" value="Unassembled WGS sequence"/>
</dbReference>
<dbReference type="RefSeq" id="WP_165291525.1">
    <property type="nucleotide sequence ID" value="NZ_JACOIJ010000052.1"/>
</dbReference>
<reference evidence="1 2" key="1">
    <citation type="submission" date="2020-08" db="EMBL/GenBank/DDBJ databases">
        <title>Sphingobacterium sp. DN04309 isolated from aquaculture water.</title>
        <authorList>
            <person name="Zhang M."/>
        </authorList>
    </citation>
    <scope>NUCLEOTIDE SEQUENCE [LARGE SCALE GENOMIC DNA]</scope>
    <source>
        <strain evidence="1 2">DN04309</strain>
    </source>
</reference>
<dbReference type="EMBL" id="JACOIJ010000052">
    <property type="protein sequence ID" value="MBD1431043.1"/>
    <property type="molecule type" value="Genomic_DNA"/>
</dbReference>
<accession>A0ABR7YIA0</accession>